<feature type="coiled-coil region" evidence="14">
    <location>
        <begin position="169"/>
        <end position="293"/>
    </location>
</feature>
<dbReference type="InterPro" id="IPR043597">
    <property type="entry name" value="TPH_dom"/>
</dbReference>
<keyword evidence="9" id="KW-0206">Cytoskeleton</keyword>
<evidence type="ECO:0000256" key="11">
    <source>
        <dbReference type="ARBA" id="ARBA00023254"/>
    </source>
</evidence>
<name>Q4V4V7_DROME</name>
<dbReference type="VEuPathDB" id="VectorBase:FBgn0037581"/>
<dbReference type="PANTHER" id="PTHR19265">
    <property type="entry name" value="MEIOSIS-SPECIFIC NUCLEAR STRUCTURAL PROTEIN 1"/>
    <property type="match status" value="1"/>
</dbReference>
<evidence type="ECO:0000256" key="10">
    <source>
        <dbReference type="ARBA" id="ARBA00023242"/>
    </source>
</evidence>
<evidence type="ECO:0000256" key="7">
    <source>
        <dbReference type="ARBA" id="ARBA00023054"/>
    </source>
</evidence>
<evidence type="ECO:0000256" key="5">
    <source>
        <dbReference type="ARBA" id="ARBA00022490"/>
    </source>
</evidence>
<dbReference type="Pfam" id="PF13868">
    <property type="entry name" value="TPH"/>
    <property type="match status" value="1"/>
</dbReference>
<dbReference type="EMBL" id="BT022899">
    <property type="protein sequence ID" value="AAY55315.1"/>
    <property type="molecule type" value="mRNA"/>
</dbReference>
<dbReference type="AlphaFoldDB" id="Q4V4V7"/>
<dbReference type="OrthoDB" id="197839at2759"/>
<evidence type="ECO:0000256" key="12">
    <source>
        <dbReference type="ARBA" id="ARBA00023273"/>
    </source>
</evidence>
<evidence type="ECO:0000256" key="2">
    <source>
        <dbReference type="ARBA" id="ARBA00004611"/>
    </source>
</evidence>
<evidence type="ECO:0000256" key="3">
    <source>
        <dbReference type="ARBA" id="ARBA00009158"/>
    </source>
</evidence>
<keyword evidence="5" id="KW-0963">Cytoplasm</keyword>
<evidence type="ECO:0000256" key="4">
    <source>
        <dbReference type="ARBA" id="ARBA00014813"/>
    </source>
</evidence>
<evidence type="ECO:0000256" key="14">
    <source>
        <dbReference type="SAM" id="Coils"/>
    </source>
</evidence>
<keyword evidence="12" id="KW-0966">Cell projection</keyword>
<dbReference type="InterPro" id="IPR026504">
    <property type="entry name" value="MNS1"/>
</dbReference>
<protein>
    <recommendedName>
        <fullName evidence="4">Meiosis-specific nuclear structural protein 1</fullName>
    </recommendedName>
</protein>
<evidence type="ECO:0000256" key="9">
    <source>
        <dbReference type="ARBA" id="ARBA00023212"/>
    </source>
</evidence>
<organism evidence="17">
    <name type="scientific">Drosophila melanogaster</name>
    <name type="common">Fruit fly</name>
    <dbReference type="NCBI Taxonomy" id="7227"/>
    <lineage>
        <taxon>Eukaryota</taxon>
        <taxon>Metazoa</taxon>
        <taxon>Ecdysozoa</taxon>
        <taxon>Arthropoda</taxon>
        <taxon>Hexapoda</taxon>
        <taxon>Insecta</taxon>
        <taxon>Pterygota</taxon>
        <taxon>Neoptera</taxon>
        <taxon>Endopterygota</taxon>
        <taxon>Diptera</taxon>
        <taxon>Brachycera</taxon>
        <taxon>Muscomorpha</taxon>
        <taxon>Ephydroidea</taxon>
        <taxon>Drosophilidae</taxon>
        <taxon>Drosophila</taxon>
        <taxon>Sophophora</taxon>
    </lineage>
</organism>
<evidence type="ECO:0000313" key="17">
    <source>
        <dbReference type="EMBL" id="AAY55315.1"/>
    </source>
</evidence>
<accession>Q4V4V7</accession>
<feature type="signal peptide" evidence="15">
    <location>
        <begin position="1"/>
        <end position="19"/>
    </location>
</feature>
<evidence type="ECO:0000259" key="16">
    <source>
        <dbReference type="Pfam" id="PF13868"/>
    </source>
</evidence>
<evidence type="ECO:0000256" key="8">
    <source>
        <dbReference type="ARBA" id="ARBA00023069"/>
    </source>
</evidence>
<evidence type="ECO:0000256" key="1">
    <source>
        <dbReference type="ARBA" id="ARBA00004123"/>
    </source>
</evidence>
<proteinExistence type="evidence at transcript level"/>
<dbReference type="PANTHER" id="PTHR19265:SF0">
    <property type="entry name" value="MEIOSIS-SPECIFIC NUCLEAR STRUCTURAL PROTEIN 1"/>
    <property type="match status" value="1"/>
</dbReference>
<evidence type="ECO:0000256" key="15">
    <source>
        <dbReference type="SAM" id="SignalP"/>
    </source>
</evidence>
<gene>
    <name evidence="17" type="primary">CG7352</name>
</gene>
<keyword evidence="8" id="KW-0969">Cilium</keyword>
<evidence type="ECO:0000256" key="6">
    <source>
        <dbReference type="ARBA" id="ARBA00022846"/>
    </source>
</evidence>
<sequence length="481" mass="57668">ILFLVSISVCIVLTTMATGRNRGNHKEGGTINIGQPLFQVPHSLRKEHDFFSSQLFRKLQYDLEEVSRSQELSKVSPITRDFIEEAAMTQEMQDLKRAEFVERKRRQQLRRDCEELRDLAEQLRLAAISRDIAENLEEKKRRRQLDIKLEAAEVSQERCLLEVRQREKEVALKEEQRRLRESLAEQMEENRRRRLQEHAQVMNDRELSLLMQKQIQEEDRAQELEAQRKKLQKRQDMLRSIKENQELREWQRAQYNQELSDLVQKQSDMERRKLQLEAERQEIQRKKQEISIRLGQQVLEIENKKRHRDNLLLDLLEAEYTAKSDERYRQQMQQEQMSRQRTRQELDRYRQEVKHRKMAEMQMKRAEMATRQEEAPDTINQNSEKQLDEYRRRRAHGASLLAMIEDNHRKRAEATAENVQYFDMKAKIDAEQEERIKQERLAMLSQVPSSVLRYLPKHVLKSTDREHFCLIDAQARGGGDS</sequence>
<feature type="chain" id="PRO_5004245235" description="Meiosis-specific nuclear structural protein 1" evidence="15">
    <location>
        <begin position="20"/>
        <end position="481"/>
    </location>
</feature>
<comment type="similarity">
    <text evidence="3">Belongs to the MNS1 family.</text>
</comment>
<keyword evidence="11" id="KW-0469">Meiosis</keyword>
<keyword evidence="10" id="KW-0539">Nucleus</keyword>
<evidence type="ECO:0000256" key="13">
    <source>
        <dbReference type="ARBA" id="ARBA00046114"/>
    </source>
</evidence>
<keyword evidence="15" id="KW-0732">Signal</keyword>
<keyword evidence="6" id="KW-0282">Flagellum</keyword>
<dbReference type="GO" id="GO:0005634">
    <property type="term" value="C:nucleus"/>
    <property type="evidence" value="ECO:0007669"/>
    <property type="project" value="UniProtKB-SubCell"/>
</dbReference>
<dbReference type="Bgee" id="FBgn0037581">
    <property type="expression patterns" value="Expressed in mid-late elongation-stage spermatid (Drosophila) in testis and 53 other cell types or tissues"/>
</dbReference>
<comment type="function">
    <text evidence="13">Microtubule inner protein (MIP) part of the dynein-decorated doublet microtubules (DMTs) in cilia axoneme, which is required for motile cilia beating. May play a role in the control of meiotic division and germ cell differentiation through regulation of pairing and recombination during meiosis. Required for sperm flagella assembly. May play a role in the assembly and function of the outer dynein arm-docking complex (ODA-DC). ODA-DC mediates outer dynein arms (ODA) binding onto the axonemal doublet microtubules.</text>
</comment>
<reference evidence="17" key="1">
    <citation type="submission" date="2005-05" db="EMBL/GenBank/DDBJ databases">
        <authorList>
            <person name="Stapleton M."/>
            <person name="Carlson J."/>
            <person name="Chavez C."/>
            <person name="Frise E."/>
            <person name="George R."/>
            <person name="Pacleb J."/>
            <person name="Park S."/>
            <person name="Wan K."/>
            <person name="Yu C."/>
            <person name="Celniker S."/>
        </authorList>
    </citation>
    <scope>NUCLEOTIDE SEQUENCE</scope>
</reference>
<dbReference type="GO" id="GO:0051321">
    <property type="term" value="P:meiotic cell cycle"/>
    <property type="evidence" value="ECO:0007669"/>
    <property type="project" value="UniProtKB-KW"/>
</dbReference>
<comment type="subcellular location">
    <subcellularLocation>
        <location evidence="2">Cytoplasm</location>
        <location evidence="2">Cytoskeleton</location>
        <location evidence="2">Flagellum axoneme</location>
    </subcellularLocation>
    <subcellularLocation>
        <location evidence="1">Nucleus</location>
    </subcellularLocation>
</comment>
<feature type="non-terminal residue" evidence="17">
    <location>
        <position position="1"/>
    </location>
</feature>
<feature type="domain" description="Trichohyalin-plectin-homology" evidence="16">
    <location>
        <begin position="109"/>
        <end position="457"/>
    </location>
</feature>
<dbReference type="ExpressionAtlas" id="Q4V4V7">
    <property type="expression patterns" value="baseline and differential"/>
</dbReference>
<keyword evidence="7 14" id="KW-0175">Coiled coil</keyword>